<accession>A0A5J9VRW6</accession>
<evidence type="ECO:0000313" key="3">
    <source>
        <dbReference type="Proteomes" id="UP000324897"/>
    </source>
</evidence>
<dbReference type="PANTHER" id="PTHR33165">
    <property type="entry name" value="F-BOX DOMAIN CONTAINING PROTEIN-LIKE-RELATED"/>
    <property type="match status" value="1"/>
</dbReference>
<reference evidence="2 3" key="1">
    <citation type="journal article" date="2019" name="Sci. Rep.">
        <title>A high-quality genome of Eragrostis curvula grass provides insights into Poaceae evolution and supports new strategies to enhance forage quality.</title>
        <authorList>
            <person name="Carballo J."/>
            <person name="Santos B.A.C.M."/>
            <person name="Zappacosta D."/>
            <person name="Garbus I."/>
            <person name="Selva J.P."/>
            <person name="Gallo C.A."/>
            <person name="Diaz A."/>
            <person name="Albertini E."/>
            <person name="Caccamo M."/>
            <person name="Echenique V."/>
        </authorList>
    </citation>
    <scope>NUCLEOTIDE SEQUENCE [LARGE SCALE GENOMIC DNA]</scope>
    <source>
        <strain evidence="3">cv. Victoria</strain>
        <tissue evidence="2">Leaf</tissue>
    </source>
</reference>
<protein>
    <recommendedName>
        <fullName evidence="1">KIB1-4 beta-propeller domain-containing protein</fullName>
    </recommendedName>
</protein>
<evidence type="ECO:0000259" key="1">
    <source>
        <dbReference type="Pfam" id="PF03478"/>
    </source>
</evidence>
<keyword evidence="3" id="KW-1185">Reference proteome</keyword>
<name>A0A5J9VRW6_9POAL</name>
<feature type="domain" description="KIB1-4 beta-propeller" evidence="1">
    <location>
        <begin position="68"/>
        <end position="284"/>
    </location>
</feature>
<evidence type="ECO:0000313" key="2">
    <source>
        <dbReference type="EMBL" id="TVU38311.1"/>
    </source>
</evidence>
<dbReference type="AlphaFoldDB" id="A0A5J9VRW6"/>
<dbReference type="Pfam" id="PF03478">
    <property type="entry name" value="Beta-prop_KIB1-4"/>
    <property type="match status" value="1"/>
</dbReference>
<proteinExistence type="predicted"/>
<dbReference type="EMBL" id="RWGY01000007">
    <property type="protein sequence ID" value="TVU38311.1"/>
    <property type="molecule type" value="Genomic_DNA"/>
</dbReference>
<organism evidence="2 3">
    <name type="scientific">Eragrostis curvula</name>
    <name type="common">weeping love grass</name>
    <dbReference type="NCBI Taxonomy" id="38414"/>
    <lineage>
        <taxon>Eukaryota</taxon>
        <taxon>Viridiplantae</taxon>
        <taxon>Streptophyta</taxon>
        <taxon>Embryophyta</taxon>
        <taxon>Tracheophyta</taxon>
        <taxon>Spermatophyta</taxon>
        <taxon>Magnoliopsida</taxon>
        <taxon>Liliopsida</taxon>
        <taxon>Poales</taxon>
        <taxon>Poaceae</taxon>
        <taxon>PACMAD clade</taxon>
        <taxon>Chloridoideae</taxon>
        <taxon>Eragrostideae</taxon>
        <taxon>Eragrostidinae</taxon>
        <taxon>Eragrostis</taxon>
    </lineage>
</organism>
<dbReference type="InterPro" id="IPR005174">
    <property type="entry name" value="KIB1-4_b-propeller"/>
</dbReference>
<feature type="non-terminal residue" evidence="2">
    <location>
        <position position="1"/>
    </location>
</feature>
<dbReference type="OrthoDB" id="620922at2759"/>
<sequence length="350" mass="38259">MAMRAPVCRRDWASLAAGPAGQIAERLLAIDVADYVRFRASLRPETLPERIHLRKHPIFCDLLGPTAEGLLILCQEGTLVVQLLNPLTGQLTDLPRFNTLPVDLDERCQIMPDQLEGVLLNAGLAESSMVALHYGINNLAVAKPGDKNWTRVDTGANNRMIVSALSFAGRFYCATADKVVPKLVVAANYSFNEYPLLRSLYYDLVENDGELMLTTWYPPGTHPGICQLYRVDLDAATTVAVSGVDERAVFVSSCGSRALSVPVGLSPSISAGTVYCCKCHIGKDDEMSFVACSIIDGRIVEDCRTKRPCSIVSHISRNIDDKDQNTEGGNYDTHSASAFCDLEEGMVWLD</sequence>
<dbReference type="PANTHER" id="PTHR33165:SF63">
    <property type="entry name" value="OS03G0792300 PROTEIN"/>
    <property type="match status" value="1"/>
</dbReference>
<comment type="caution">
    <text evidence="2">The sequence shown here is derived from an EMBL/GenBank/DDBJ whole genome shotgun (WGS) entry which is preliminary data.</text>
</comment>
<gene>
    <name evidence="2" type="ORF">EJB05_11673</name>
</gene>
<dbReference type="Proteomes" id="UP000324897">
    <property type="component" value="Chromosome 4"/>
</dbReference>
<dbReference type="Gramene" id="TVU38311">
    <property type="protein sequence ID" value="TVU38311"/>
    <property type="gene ID" value="EJB05_11673"/>
</dbReference>